<feature type="region of interest" description="Disordered" evidence="1">
    <location>
        <begin position="1"/>
        <end position="35"/>
    </location>
</feature>
<accession>A0ABU7C6W2</accession>
<reference evidence="2 3" key="1">
    <citation type="submission" date="2021-07" db="EMBL/GenBank/DDBJ databases">
        <authorList>
            <person name="Palmer J.M."/>
        </authorList>
    </citation>
    <scope>NUCLEOTIDE SEQUENCE [LARGE SCALE GENOMIC DNA]</scope>
    <source>
        <strain evidence="2 3">AT_MEX2019</strain>
        <tissue evidence="2">Muscle</tissue>
    </source>
</reference>
<feature type="compositionally biased region" description="Basic and acidic residues" evidence="1">
    <location>
        <begin position="1"/>
        <end position="23"/>
    </location>
</feature>
<keyword evidence="3" id="KW-1185">Reference proteome</keyword>
<name>A0ABU7C6W2_9TELE</name>
<organism evidence="2 3">
    <name type="scientific">Ataeniobius toweri</name>
    <dbReference type="NCBI Taxonomy" id="208326"/>
    <lineage>
        <taxon>Eukaryota</taxon>
        <taxon>Metazoa</taxon>
        <taxon>Chordata</taxon>
        <taxon>Craniata</taxon>
        <taxon>Vertebrata</taxon>
        <taxon>Euteleostomi</taxon>
        <taxon>Actinopterygii</taxon>
        <taxon>Neopterygii</taxon>
        <taxon>Teleostei</taxon>
        <taxon>Neoteleostei</taxon>
        <taxon>Acanthomorphata</taxon>
        <taxon>Ovalentaria</taxon>
        <taxon>Atherinomorphae</taxon>
        <taxon>Cyprinodontiformes</taxon>
        <taxon>Goodeidae</taxon>
        <taxon>Ataeniobius</taxon>
    </lineage>
</organism>
<sequence>KETEAGRGDEEERSGVTEGGGEKRRNKPVSSDTSCSFSPALQINSFHAGKTQLDPGRIGKATSYHVHIAYNYSPCGAQKLLLNSDLPHTELVDLSQTLWRWGKTKGCTRETLIERWASNPYVCCFVKVKHHATAERALKINIPLRTTTFFFLHMSTRAYSGHTFLCLCLLYSNLAST</sequence>
<proteinExistence type="predicted"/>
<evidence type="ECO:0000313" key="2">
    <source>
        <dbReference type="EMBL" id="MED6258696.1"/>
    </source>
</evidence>
<dbReference type="Proteomes" id="UP001345963">
    <property type="component" value="Unassembled WGS sequence"/>
</dbReference>
<gene>
    <name evidence="2" type="ORF">ATANTOWER_011039</name>
</gene>
<dbReference type="EMBL" id="JAHUTI010081094">
    <property type="protein sequence ID" value="MED6258696.1"/>
    <property type="molecule type" value="Genomic_DNA"/>
</dbReference>
<evidence type="ECO:0000256" key="1">
    <source>
        <dbReference type="SAM" id="MobiDB-lite"/>
    </source>
</evidence>
<comment type="caution">
    <text evidence="2">The sequence shown here is derived from an EMBL/GenBank/DDBJ whole genome shotgun (WGS) entry which is preliminary data.</text>
</comment>
<feature type="non-terminal residue" evidence="2">
    <location>
        <position position="1"/>
    </location>
</feature>
<protein>
    <submittedName>
        <fullName evidence="2">Uncharacterized protein</fullName>
    </submittedName>
</protein>
<evidence type="ECO:0000313" key="3">
    <source>
        <dbReference type="Proteomes" id="UP001345963"/>
    </source>
</evidence>